<accession>G8ZQP3</accession>
<evidence type="ECO:0000259" key="2">
    <source>
        <dbReference type="PROSITE" id="PS50006"/>
    </source>
</evidence>
<feature type="compositionally biased region" description="Polar residues" evidence="1">
    <location>
        <begin position="58"/>
        <end position="79"/>
    </location>
</feature>
<dbReference type="SUPFAM" id="SSF49879">
    <property type="entry name" value="SMAD/FHA domain"/>
    <property type="match status" value="1"/>
</dbReference>
<keyword evidence="4" id="KW-1185">Reference proteome</keyword>
<gene>
    <name evidence="3" type="primary">TDEL0C06410</name>
    <name evidence="3" type="ORF">TDEL_0C06410</name>
</gene>
<dbReference type="KEGG" id="tdl:TDEL_0C06410"/>
<dbReference type="RefSeq" id="XP_003680741.1">
    <property type="nucleotide sequence ID" value="XM_003680693.1"/>
</dbReference>
<dbReference type="STRING" id="1076872.G8ZQP3"/>
<sequence>MPTDFPPSSPILGTVVANDDPFYQPSSDDVYGPSRAQFLGKRRIEQLYDGHRHYPTPVASSTTGRSSSPIRAANNTPKSNRTHSTESIPIEFNPRDCSRLAIGRKKSVCDVVLPSKKNISRQHAFITYLPSEEQVKLECNGVNGIVVVVPQQLQCHLRKSEEEETAYRLLIDDIAQDIVHDKELENANGITSFVLLKGESVLMPYIDGTTIDFRQAEAFLTMKDLKDDETNSTDTEDEQFTLMPQSEEFRETITTPRKLITIPQSPPTAQAQEDHIEEEELPQLPQLIEHTTPCSSFTLDIPSTPVKIKKSWEVKEEVEGTPLPVLRHNVPELPSQKLHISEVTKEHEHKKKQHKPNGKLIKTPAEILLSLEGRGIPCKELQHVLANHLAFANIQQTPLYQLQQVNSKTSTLTRAELRVLLKTESCIGVIHREGKDAAGKPLDEEYYYDLENDPDTERRSLVTALKGGRSGLRSCRRTHKQYFWKRPAK</sequence>
<feature type="domain" description="FHA" evidence="2">
    <location>
        <begin position="100"/>
        <end position="147"/>
    </location>
</feature>
<proteinExistence type="predicted"/>
<dbReference type="EMBL" id="HE616744">
    <property type="protein sequence ID" value="CCE91530.1"/>
    <property type="molecule type" value="Genomic_DNA"/>
</dbReference>
<dbReference type="GO" id="GO:0006974">
    <property type="term" value="P:DNA damage response"/>
    <property type="evidence" value="ECO:0007669"/>
    <property type="project" value="EnsemblFungi"/>
</dbReference>
<dbReference type="AlphaFoldDB" id="G8ZQP3"/>
<name>G8ZQP3_TORDE</name>
<dbReference type="FunCoup" id="G8ZQP3">
    <property type="interactions" value="276"/>
</dbReference>
<dbReference type="HOGENOM" id="CLU_027153_0_0_1"/>
<dbReference type="PROSITE" id="PS50006">
    <property type="entry name" value="FHA_DOMAIN"/>
    <property type="match status" value="1"/>
</dbReference>
<evidence type="ECO:0000313" key="4">
    <source>
        <dbReference type="Proteomes" id="UP000005627"/>
    </source>
</evidence>
<dbReference type="GO" id="GO:0003682">
    <property type="term" value="F:chromatin binding"/>
    <property type="evidence" value="ECO:0007669"/>
    <property type="project" value="EnsemblFungi"/>
</dbReference>
<protein>
    <recommendedName>
        <fullName evidence="2">FHA domain-containing protein</fullName>
    </recommendedName>
</protein>
<dbReference type="OrthoDB" id="5348546at2759"/>
<dbReference type="Proteomes" id="UP000005627">
    <property type="component" value="Chromosome 3"/>
</dbReference>
<dbReference type="InterPro" id="IPR008984">
    <property type="entry name" value="SMAD_FHA_dom_sf"/>
</dbReference>
<dbReference type="InterPro" id="IPR000253">
    <property type="entry name" value="FHA_dom"/>
</dbReference>
<dbReference type="GeneID" id="11501948"/>
<organism evidence="3 4">
    <name type="scientific">Torulaspora delbrueckii</name>
    <name type="common">Yeast</name>
    <name type="synonym">Candida colliculosa</name>
    <dbReference type="NCBI Taxonomy" id="4950"/>
    <lineage>
        <taxon>Eukaryota</taxon>
        <taxon>Fungi</taxon>
        <taxon>Dikarya</taxon>
        <taxon>Ascomycota</taxon>
        <taxon>Saccharomycotina</taxon>
        <taxon>Saccharomycetes</taxon>
        <taxon>Saccharomycetales</taxon>
        <taxon>Saccharomycetaceae</taxon>
        <taxon>Torulaspora</taxon>
    </lineage>
</organism>
<dbReference type="eggNOG" id="ENOG502RZJP">
    <property type="taxonomic scope" value="Eukaryota"/>
</dbReference>
<dbReference type="Pfam" id="PF00498">
    <property type="entry name" value="FHA"/>
    <property type="match status" value="1"/>
</dbReference>
<evidence type="ECO:0000256" key="1">
    <source>
        <dbReference type="SAM" id="MobiDB-lite"/>
    </source>
</evidence>
<dbReference type="SMART" id="SM00240">
    <property type="entry name" value="FHA"/>
    <property type="match status" value="1"/>
</dbReference>
<dbReference type="InParanoid" id="G8ZQP3"/>
<feature type="region of interest" description="Disordered" evidence="1">
    <location>
        <begin position="52"/>
        <end position="89"/>
    </location>
</feature>
<evidence type="ECO:0000313" key="3">
    <source>
        <dbReference type="EMBL" id="CCE91530.1"/>
    </source>
</evidence>
<dbReference type="GO" id="GO:0000785">
    <property type="term" value="C:chromatin"/>
    <property type="evidence" value="ECO:0007669"/>
    <property type="project" value="EnsemblFungi"/>
</dbReference>
<dbReference type="Gene3D" id="2.60.200.20">
    <property type="match status" value="1"/>
</dbReference>
<reference evidence="3 4" key="1">
    <citation type="journal article" date="2011" name="Proc. Natl. Acad. Sci. U.S.A.">
        <title>Evolutionary erosion of yeast sex chromosomes by mating-type switching accidents.</title>
        <authorList>
            <person name="Gordon J.L."/>
            <person name="Armisen D."/>
            <person name="Proux-Wera E."/>
            <person name="Oheigeartaigh S.S."/>
            <person name="Byrne K.P."/>
            <person name="Wolfe K.H."/>
        </authorList>
    </citation>
    <scope>NUCLEOTIDE SEQUENCE [LARGE SCALE GENOMIC DNA]</scope>
    <source>
        <strain evidence="4">ATCC 10662 / CBS 1146 / NBRC 0425 / NCYC 2629 / NRRL Y-866</strain>
    </source>
</reference>